<reference evidence="2" key="1">
    <citation type="submission" date="2022-11" db="UniProtKB">
        <authorList>
            <consortium name="WormBaseParasite"/>
        </authorList>
    </citation>
    <scope>IDENTIFICATION</scope>
</reference>
<protein>
    <submittedName>
        <fullName evidence="2">Uncharacterized protein</fullName>
    </submittedName>
</protein>
<dbReference type="WBParaSite" id="ES5_v2.g16785.t1">
    <property type="protein sequence ID" value="ES5_v2.g16785.t1"/>
    <property type="gene ID" value="ES5_v2.g16785"/>
</dbReference>
<name>A0AC34FHD8_9BILA</name>
<organism evidence="1 2">
    <name type="scientific">Panagrolaimus sp. ES5</name>
    <dbReference type="NCBI Taxonomy" id="591445"/>
    <lineage>
        <taxon>Eukaryota</taxon>
        <taxon>Metazoa</taxon>
        <taxon>Ecdysozoa</taxon>
        <taxon>Nematoda</taxon>
        <taxon>Chromadorea</taxon>
        <taxon>Rhabditida</taxon>
        <taxon>Tylenchina</taxon>
        <taxon>Panagrolaimomorpha</taxon>
        <taxon>Panagrolaimoidea</taxon>
        <taxon>Panagrolaimidae</taxon>
        <taxon>Panagrolaimus</taxon>
    </lineage>
</organism>
<accession>A0AC34FHD8</accession>
<dbReference type="Proteomes" id="UP000887579">
    <property type="component" value="Unplaced"/>
</dbReference>
<sequence length="623" mass="68927">MAVQEAGTRILHDLGILDSKVSSPHRTKPLEDGNFQQQTSNETKKTKDESTQRLIDDGNPIAMNNAPARQSDTFFKELMVYVFGLISIIAVWLLIADISHISIGLKINNIYQISLIPASLGVGIFIGSYLIIPLLLKVYALFVIQFFASFAVGVAVLQYNYLNFSSLLFAMGFLGIAFGVIERFSYLYIHRVLQNSKRKVIFFYAVLAFGLVFANLIVWNSTVLPMENVSNSGIHVRVKHDAGLPAINLSVYNPENRMTTETYRPTKPSSAIGISENQDTKTAENAEKRKLAEQKKESMTAALNATVDCHINPNFENSALNATVDCLINPNSENCTTTLIPTSTISSTTTSTTTIPITTPTVPTSTSTIAIKKDSIFDGSQSEPMFPSNPVDPIPRNRNRMDKVPSKSENLKSQKSDDTTSTTVEPTTPTFIASIIFILFLFPFNFAAFICNYFWSKETLLNGITISSLSILIALHQQATMNLSPYTTSGRYMLWSSMGRIFGPLIMGKILANDSLQMLANLIFIIIIMMLIAFYYFTKNVTTTARHQQLQDLTMDISSPQNNVTNSPINIGAASSSSITSTIKTRSTQYGTKYSLIDTDDTDSLSNCLISDSEEDELLSLRR</sequence>
<proteinExistence type="predicted"/>
<evidence type="ECO:0000313" key="1">
    <source>
        <dbReference type="Proteomes" id="UP000887579"/>
    </source>
</evidence>
<evidence type="ECO:0000313" key="2">
    <source>
        <dbReference type="WBParaSite" id="ES5_v2.g16785.t1"/>
    </source>
</evidence>